<dbReference type="Proteomes" id="UP000003327">
    <property type="component" value="Unassembled WGS sequence"/>
</dbReference>
<evidence type="ECO:0000313" key="2">
    <source>
        <dbReference type="EMBL" id="EEX19274.1"/>
    </source>
</evidence>
<reference evidence="2 3" key="1">
    <citation type="submission" date="2009-09" db="EMBL/GenBank/DDBJ databases">
        <authorList>
            <person name="Weinstock G."/>
            <person name="Sodergren E."/>
            <person name="Clifton S."/>
            <person name="Fulton L."/>
            <person name="Fulton B."/>
            <person name="Courtney L."/>
            <person name="Fronick C."/>
            <person name="Harrison M."/>
            <person name="Strong C."/>
            <person name="Farmer C."/>
            <person name="Delahaunty K."/>
            <person name="Markovic C."/>
            <person name="Hall O."/>
            <person name="Minx P."/>
            <person name="Tomlinson C."/>
            <person name="Mitreva M."/>
            <person name="Nelson J."/>
            <person name="Hou S."/>
            <person name="Wollam A."/>
            <person name="Pepin K.H."/>
            <person name="Johnson M."/>
            <person name="Bhonagiri V."/>
            <person name="Nash W.E."/>
            <person name="Warren W."/>
            <person name="Chinwalla A."/>
            <person name="Mardis E.R."/>
            <person name="Wilson R.K."/>
        </authorList>
    </citation>
    <scope>NUCLEOTIDE SEQUENCE [LARGE SCALE GENOMIC DNA]</scope>
    <source>
        <strain evidence="2 3">F0319</strain>
    </source>
</reference>
<dbReference type="HOGENOM" id="CLU_3203711_0_0_10"/>
<evidence type="ECO:0000313" key="3">
    <source>
        <dbReference type="Proteomes" id="UP000003327"/>
    </source>
</evidence>
<feature type="compositionally biased region" description="Polar residues" evidence="1">
    <location>
        <begin position="27"/>
        <end position="38"/>
    </location>
</feature>
<gene>
    <name evidence="2" type="ORF">HMPREF0973_00719</name>
</gene>
<feature type="region of interest" description="Disordered" evidence="1">
    <location>
        <begin position="1"/>
        <end position="45"/>
    </location>
</feature>
<proteinExistence type="predicted"/>
<dbReference type="EMBL" id="ACVA01000016">
    <property type="protein sequence ID" value="EEX19274.1"/>
    <property type="molecule type" value="Genomic_DNA"/>
</dbReference>
<name>C9MM89_9BACT</name>
<feature type="compositionally biased region" description="Basic and acidic residues" evidence="1">
    <location>
        <begin position="1"/>
        <end position="13"/>
    </location>
</feature>
<organism evidence="2 3">
    <name type="scientific">Prevotella veroralis F0319</name>
    <dbReference type="NCBI Taxonomy" id="649761"/>
    <lineage>
        <taxon>Bacteria</taxon>
        <taxon>Pseudomonadati</taxon>
        <taxon>Bacteroidota</taxon>
        <taxon>Bacteroidia</taxon>
        <taxon>Bacteroidales</taxon>
        <taxon>Prevotellaceae</taxon>
        <taxon>Prevotella</taxon>
    </lineage>
</organism>
<accession>C9MM89</accession>
<dbReference type="AlphaFoldDB" id="C9MM89"/>
<sequence length="45" mass="5004">MSKEVKELLDRLDIVPQSRDRRPRLSAKSQQIKASPSPSKGGDVV</sequence>
<protein>
    <submittedName>
        <fullName evidence="2">Uncharacterized protein</fullName>
    </submittedName>
</protein>
<evidence type="ECO:0000256" key="1">
    <source>
        <dbReference type="SAM" id="MobiDB-lite"/>
    </source>
</evidence>
<keyword evidence="3" id="KW-1185">Reference proteome</keyword>
<comment type="caution">
    <text evidence="2">The sequence shown here is derived from an EMBL/GenBank/DDBJ whole genome shotgun (WGS) entry which is preliminary data.</text>
</comment>